<dbReference type="SUPFAM" id="SSF48452">
    <property type="entry name" value="TPR-like"/>
    <property type="match status" value="1"/>
</dbReference>
<protein>
    <recommendedName>
        <fullName evidence="5">TPR domain protein</fullName>
    </recommendedName>
</protein>
<dbReference type="InterPro" id="IPR040201">
    <property type="entry name" value="Mrg3-like"/>
</dbReference>
<evidence type="ECO:0008006" key="5">
    <source>
        <dbReference type="Google" id="ProtNLM"/>
    </source>
</evidence>
<feature type="transmembrane region" description="Helical" evidence="2">
    <location>
        <begin position="92"/>
        <end position="115"/>
    </location>
</feature>
<dbReference type="PANTHER" id="PTHR28142:SF1">
    <property type="entry name" value="MITOCHONDRIAL INNER MEMBRANE I-AAA PROTEASE SUPERCOMPLEX SUBUNIT MGR3-RELATED"/>
    <property type="match status" value="1"/>
</dbReference>
<dbReference type="InterPro" id="IPR011990">
    <property type="entry name" value="TPR-like_helical_dom_sf"/>
</dbReference>
<keyword evidence="2" id="KW-0472">Membrane</keyword>
<evidence type="ECO:0000256" key="2">
    <source>
        <dbReference type="SAM" id="Phobius"/>
    </source>
</evidence>
<feature type="compositionally biased region" description="Basic and acidic residues" evidence="1">
    <location>
        <begin position="219"/>
        <end position="234"/>
    </location>
</feature>
<evidence type="ECO:0000256" key="1">
    <source>
        <dbReference type="SAM" id="MobiDB-lite"/>
    </source>
</evidence>
<dbReference type="RefSeq" id="XP_070881629.1">
    <property type="nucleotide sequence ID" value="XM_071026852.1"/>
</dbReference>
<dbReference type="Gene3D" id="1.25.40.10">
    <property type="entry name" value="Tetratricopeptide repeat domain"/>
    <property type="match status" value="1"/>
</dbReference>
<evidence type="ECO:0000313" key="4">
    <source>
        <dbReference type="Proteomes" id="UP001610432"/>
    </source>
</evidence>
<accession>A0ABR4LDW9</accession>
<feature type="region of interest" description="Disordered" evidence="1">
    <location>
        <begin position="219"/>
        <end position="250"/>
    </location>
</feature>
<sequence length="495" mass="55669">MLNAAAGRRTSSALTRTARTPILPLRTIAFSRQPQLLQHTTKPQSLNAYNTRILPPISLRNVPTTLQTRSLSYIQRTKLGLRQASKGIWRKYPFLLPFAIISVIGSVIAFAYIAYIEVTQNMPQYQKFPPSVAKHLRTAVWYTDVDLNAQRALQSYKDALRAAAEERMHPFSDEVLGIRLQISMMLEKAGQVPAAVQVLERTKAETLAWIQFSRKAAAQRKEEDERRKKEHEETSPGQNSEITDPEARDRDEKLKKLDEYEAVQRSKAMKKAVGMSMKLGDLYESDYIQDPEKAEAAYEAAVELSMKELQYREKLGLPISGGENDKSAWLTRVEVAVALTHLAQTYAHSEKRLELAIPLYLRALDLFSAEEGSNPSCKQALLMSNIAGTMAGRAKLPFRTKNPEASRAQTMDASRQWSLKTLDFSAKLPSNVKDNNCDGACTLAMYNLGELAEVQGKRKEAEKWYRDALSAGQKGDLDERKTSMLKDAVERVAKK</sequence>
<gene>
    <name evidence="3" type="ORF">BJX67DRAFT_294211</name>
</gene>
<keyword evidence="4" id="KW-1185">Reference proteome</keyword>
<dbReference type="EMBL" id="JBFXLQ010000064">
    <property type="protein sequence ID" value="KAL2862650.1"/>
    <property type="molecule type" value="Genomic_DNA"/>
</dbReference>
<proteinExistence type="predicted"/>
<keyword evidence="2" id="KW-0812">Transmembrane</keyword>
<dbReference type="Proteomes" id="UP001610432">
    <property type="component" value="Unassembled WGS sequence"/>
</dbReference>
<reference evidence="3 4" key="1">
    <citation type="submission" date="2024-07" db="EMBL/GenBank/DDBJ databases">
        <title>Section-level genome sequencing and comparative genomics of Aspergillus sections Usti and Cavernicolus.</title>
        <authorList>
            <consortium name="Lawrence Berkeley National Laboratory"/>
            <person name="Nybo J.L."/>
            <person name="Vesth T.C."/>
            <person name="Theobald S."/>
            <person name="Frisvad J.C."/>
            <person name="Larsen T.O."/>
            <person name="Kjaerboelling I."/>
            <person name="Rothschild-Mancinelli K."/>
            <person name="Lyhne E.K."/>
            <person name="Kogle M.E."/>
            <person name="Barry K."/>
            <person name="Clum A."/>
            <person name="Na H."/>
            <person name="Ledsgaard L."/>
            <person name="Lin J."/>
            <person name="Lipzen A."/>
            <person name="Kuo A."/>
            <person name="Riley R."/>
            <person name="Mondo S."/>
            <person name="Labutti K."/>
            <person name="Haridas S."/>
            <person name="Pangalinan J."/>
            <person name="Salamov A.A."/>
            <person name="Simmons B.A."/>
            <person name="Magnuson J.K."/>
            <person name="Chen J."/>
            <person name="Drula E."/>
            <person name="Henrissat B."/>
            <person name="Wiebenga A."/>
            <person name="Lubbers R.J."/>
            <person name="Gomes A.C."/>
            <person name="Macurrencykelacurrency M.R."/>
            <person name="Stajich J."/>
            <person name="Grigoriev I.V."/>
            <person name="Mortensen U.H."/>
            <person name="De Vries R.P."/>
            <person name="Baker S.E."/>
            <person name="Andersen M.R."/>
        </authorList>
    </citation>
    <scope>NUCLEOTIDE SEQUENCE [LARGE SCALE GENOMIC DNA]</scope>
    <source>
        <strain evidence="3 4">CBS 449.75</strain>
    </source>
</reference>
<name>A0ABR4LDW9_9EURO</name>
<organism evidence="3 4">
    <name type="scientific">Aspergillus lucknowensis</name>
    <dbReference type="NCBI Taxonomy" id="176173"/>
    <lineage>
        <taxon>Eukaryota</taxon>
        <taxon>Fungi</taxon>
        <taxon>Dikarya</taxon>
        <taxon>Ascomycota</taxon>
        <taxon>Pezizomycotina</taxon>
        <taxon>Eurotiomycetes</taxon>
        <taxon>Eurotiomycetidae</taxon>
        <taxon>Eurotiales</taxon>
        <taxon>Aspergillaceae</taxon>
        <taxon>Aspergillus</taxon>
        <taxon>Aspergillus subgen. Nidulantes</taxon>
    </lineage>
</organism>
<dbReference type="GeneID" id="98141924"/>
<comment type="caution">
    <text evidence="3">The sequence shown here is derived from an EMBL/GenBank/DDBJ whole genome shotgun (WGS) entry which is preliminary data.</text>
</comment>
<dbReference type="CDD" id="cd24145">
    <property type="entry name" value="Mgr3-like"/>
    <property type="match status" value="1"/>
</dbReference>
<dbReference type="PANTHER" id="PTHR28142">
    <property type="entry name" value="MITOCHONDRIAL INNER MEMBRANE I-AAA PROTEASE SUPERCOMPLEX SUBUNIT MGR3-RELATED"/>
    <property type="match status" value="1"/>
</dbReference>
<keyword evidence="2" id="KW-1133">Transmembrane helix</keyword>
<evidence type="ECO:0000313" key="3">
    <source>
        <dbReference type="EMBL" id="KAL2862650.1"/>
    </source>
</evidence>